<comment type="caution">
    <text evidence="1">The sequence shown here is derived from an EMBL/GenBank/DDBJ whole genome shotgun (WGS) entry which is preliminary data.</text>
</comment>
<dbReference type="AlphaFoldDB" id="A0A6L6X2E8"/>
<evidence type="ECO:0000313" key="2">
    <source>
        <dbReference type="Proteomes" id="UP000483802"/>
    </source>
</evidence>
<reference evidence="1 2" key="1">
    <citation type="submission" date="2019-11" db="EMBL/GenBank/DDBJ databases">
        <title>Streptomyces typhae sp. nov., a novel endophytic actinomycete isolated from the root of cattail pollen (Typha angustifolia L.).</title>
        <authorList>
            <person name="Peng C."/>
        </authorList>
    </citation>
    <scope>NUCLEOTIDE SEQUENCE [LARGE SCALE GENOMIC DNA]</scope>
    <source>
        <strain evidence="2">p1417</strain>
    </source>
</reference>
<organism evidence="1 2">
    <name type="scientific">Streptomyces typhae</name>
    <dbReference type="NCBI Taxonomy" id="2681492"/>
    <lineage>
        <taxon>Bacteria</taxon>
        <taxon>Bacillati</taxon>
        <taxon>Actinomycetota</taxon>
        <taxon>Actinomycetes</taxon>
        <taxon>Kitasatosporales</taxon>
        <taxon>Streptomycetaceae</taxon>
        <taxon>Streptomyces</taxon>
    </lineage>
</organism>
<accession>A0A6L6X2E8</accession>
<dbReference type="RefSeq" id="WP_343041299.1">
    <property type="nucleotide sequence ID" value="NZ_WPNZ01000014.1"/>
</dbReference>
<evidence type="ECO:0000313" key="1">
    <source>
        <dbReference type="EMBL" id="MVO87931.1"/>
    </source>
</evidence>
<name>A0A6L6X2E8_9ACTN</name>
<dbReference type="InterPro" id="IPR021508">
    <property type="entry name" value="Gp17-like"/>
</dbReference>
<dbReference type="EMBL" id="WPNZ01000014">
    <property type="protein sequence ID" value="MVO87931.1"/>
    <property type="molecule type" value="Genomic_DNA"/>
</dbReference>
<dbReference type="InterPro" id="IPR053745">
    <property type="entry name" value="Viral_Tail_Comp_sf"/>
</dbReference>
<keyword evidence="2" id="KW-1185">Reference proteome</keyword>
<dbReference type="Proteomes" id="UP000483802">
    <property type="component" value="Unassembled WGS sequence"/>
</dbReference>
<protein>
    <submittedName>
        <fullName evidence="1">DUF3168 domain-containing protein</fullName>
    </submittedName>
</protein>
<proteinExistence type="predicted"/>
<sequence>MTSALWPLQTALYAKLTGHGPLMALVSGVYDEVPEQAAHPYVSFGSITETADDAHNQRGLEVAVVLHVWSKYRGFREAAAVLTALDVALDRQPLTVTGYRDVSIAHTQHTEVRDPDPDIRHVNVSYRVWLTRI</sequence>
<dbReference type="Gene3D" id="3.30.2000.30">
    <property type="match status" value="1"/>
</dbReference>
<gene>
    <name evidence="1" type="ORF">GPA10_25025</name>
</gene>
<dbReference type="Pfam" id="PF11367">
    <property type="entry name" value="Tail_completion_gp17"/>
    <property type="match status" value="1"/>
</dbReference>